<dbReference type="PANTHER" id="PTHR43861">
    <property type="entry name" value="TRANS-ACONITATE 2-METHYLTRANSFERASE-RELATED"/>
    <property type="match status" value="1"/>
</dbReference>
<proteinExistence type="predicted"/>
<dbReference type="EMBL" id="MGGR01000039">
    <property type="protein sequence ID" value="OGM31794.1"/>
    <property type="molecule type" value="Genomic_DNA"/>
</dbReference>
<dbReference type="SUPFAM" id="SSF53335">
    <property type="entry name" value="S-adenosyl-L-methionine-dependent methyltransferases"/>
    <property type="match status" value="1"/>
</dbReference>
<dbReference type="GO" id="GO:0008757">
    <property type="term" value="F:S-adenosylmethionine-dependent methyltransferase activity"/>
    <property type="evidence" value="ECO:0007669"/>
    <property type="project" value="InterPro"/>
</dbReference>
<feature type="domain" description="Methyltransferase type 11" evidence="1">
    <location>
        <begin position="42"/>
        <end position="137"/>
    </location>
</feature>
<dbReference type="STRING" id="1802505.A3D01_05490"/>
<dbReference type="Proteomes" id="UP000177169">
    <property type="component" value="Unassembled WGS sequence"/>
</dbReference>
<protein>
    <recommendedName>
        <fullName evidence="1">Methyltransferase type 11 domain-containing protein</fullName>
    </recommendedName>
</protein>
<sequence>MSSHYDTYDYPSYWKGREYEHEAEIVALTSFLENIPKVETILEVGAGFGRLTPSYINKAEKVILSDPSQKLLNIAMKKIKDKKVRFIISDIENLSTKVKAYSIDIIVVVRVLHHVKDLEKAFSIVSNLLKPGGYFILEFPNKIHMKAVLSEFVKGNLTFPLDIFTKDVPYMKTKPENRIHFVNYHPDYILELLKQKGFNIKKIKSVSNFRSPLLKRLFPKQVLVTLSKYTQDFFARFNFGPSIFILAKKVE</sequence>
<accession>A0A1F7YX88</accession>
<reference evidence="2 3" key="1">
    <citation type="journal article" date="2016" name="Nat. Commun.">
        <title>Thousands of microbial genomes shed light on interconnected biogeochemical processes in an aquifer system.</title>
        <authorList>
            <person name="Anantharaman K."/>
            <person name="Brown C.T."/>
            <person name="Hug L.A."/>
            <person name="Sharon I."/>
            <person name="Castelle C.J."/>
            <person name="Probst A.J."/>
            <person name="Thomas B.C."/>
            <person name="Singh A."/>
            <person name="Wilkins M.J."/>
            <person name="Karaoz U."/>
            <person name="Brodie E.L."/>
            <person name="Williams K.H."/>
            <person name="Hubbard S.S."/>
            <person name="Banfield J.F."/>
        </authorList>
    </citation>
    <scope>NUCLEOTIDE SEQUENCE [LARGE SCALE GENOMIC DNA]</scope>
</reference>
<dbReference type="Pfam" id="PF08241">
    <property type="entry name" value="Methyltransf_11"/>
    <property type="match status" value="1"/>
</dbReference>
<comment type="caution">
    <text evidence="2">The sequence shown here is derived from an EMBL/GenBank/DDBJ whole genome shotgun (WGS) entry which is preliminary data.</text>
</comment>
<dbReference type="InterPro" id="IPR029063">
    <property type="entry name" value="SAM-dependent_MTases_sf"/>
</dbReference>
<organism evidence="2 3">
    <name type="scientific">Candidatus Woesebacteria bacterium RIFCSPHIGHO2_02_FULL_39_13</name>
    <dbReference type="NCBI Taxonomy" id="1802505"/>
    <lineage>
        <taxon>Bacteria</taxon>
        <taxon>Candidatus Woeseibacteriota</taxon>
    </lineage>
</organism>
<dbReference type="CDD" id="cd02440">
    <property type="entry name" value="AdoMet_MTases"/>
    <property type="match status" value="1"/>
</dbReference>
<evidence type="ECO:0000313" key="2">
    <source>
        <dbReference type="EMBL" id="OGM31794.1"/>
    </source>
</evidence>
<name>A0A1F7YX88_9BACT</name>
<evidence type="ECO:0000259" key="1">
    <source>
        <dbReference type="Pfam" id="PF08241"/>
    </source>
</evidence>
<dbReference type="InterPro" id="IPR013216">
    <property type="entry name" value="Methyltransf_11"/>
</dbReference>
<gene>
    <name evidence="2" type="ORF">A3D01_05490</name>
</gene>
<dbReference type="Gene3D" id="3.40.50.150">
    <property type="entry name" value="Vaccinia Virus protein VP39"/>
    <property type="match status" value="1"/>
</dbReference>
<evidence type="ECO:0000313" key="3">
    <source>
        <dbReference type="Proteomes" id="UP000177169"/>
    </source>
</evidence>
<dbReference type="AlphaFoldDB" id="A0A1F7YX88"/>